<dbReference type="PROSITE" id="PS00673">
    <property type="entry name" value="V8_SER"/>
    <property type="match status" value="1"/>
</dbReference>
<sequence length="344" mass="36323">MSENFGVFGPCARTCTEADSGAAVKAGTSLVTGGIKKIFESSEQEGGAESAMSEREFWGSLAKVLVPVLKPVAKTVAGAAVKAGTSLVTGGIKKIFESSEQEDGDAAMAEAAAFSQQLTDLEVIIGTDDRVQVTNTTNVPYRRICHLSIKAADGTSFLGTGFFIGPRTIMTAGHCVYIHEHGGWPQQIIVSPARNVANRPYGQIVATSFGSVKGWVNNQSRNHDYGVIQLSKNDRVSPEIGSFGFGMFSDQALRSKQLSTAGYPGDKPSGTMMFHSRKATAVDPNTIVYDIDTVGGQSGSAVYDENRIVVGIHTNGASAGNSATRITQPVFNNLTQWRSEGGAS</sequence>
<dbReference type="EMBL" id="CP095061">
    <property type="protein sequence ID" value="UOQ68248.1"/>
    <property type="molecule type" value="Genomic_DNA"/>
</dbReference>
<gene>
    <name evidence="7" type="ORF">MUN86_10570</name>
</gene>
<reference evidence="7" key="1">
    <citation type="submission" date="2022-04" db="EMBL/GenBank/DDBJ databases">
        <title>Hymenobacter sp. isolated from the air.</title>
        <authorList>
            <person name="Won M."/>
            <person name="Lee C.-M."/>
            <person name="Woen H.-Y."/>
            <person name="Kwon S.-W."/>
        </authorList>
    </citation>
    <scope>NUCLEOTIDE SEQUENCE</scope>
    <source>
        <strain evidence="7">5420S-77</strain>
    </source>
</reference>
<dbReference type="PANTHER" id="PTHR15462">
    <property type="entry name" value="SERINE PROTEASE"/>
    <property type="match status" value="1"/>
</dbReference>
<protein>
    <recommendedName>
        <fullName evidence="6">Serine protease</fullName>
        <ecNumber evidence="6">3.4.21.-</ecNumber>
    </recommendedName>
</protein>
<keyword evidence="8" id="KW-1185">Reference proteome</keyword>
<evidence type="ECO:0000256" key="2">
    <source>
        <dbReference type="ARBA" id="ARBA00022670"/>
    </source>
</evidence>
<dbReference type="InterPro" id="IPR018114">
    <property type="entry name" value="TRYPSIN_HIS"/>
</dbReference>
<keyword evidence="3" id="KW-0732">Signal</keyword>
<evidence type="ECO:0000256" key="3">
    <source>
        <dbReference type="ARBA" id="ARBA00022729"/>
    </source>
</evidence>
<dbReference type="Proteomes" id="UP000830401">
    <property type="component" value="Chromosome"/>
</dbReference>
<accession>A0ABY4GBF6</accession>
<dbReference type="PRINTS" id="PR00839">
    <property type="entry name" value="V8PROTEASE"/>
</dbReference>
<dbReference type="Gene3D" id="2.40.10.10">
    <property type="entry name" value="Trypsin-like serine proteases"/>
    <property type="match status" value="2"/>
</dbReference>
<dbReference type="PANTHER" id="PTHR15462:SF8">
    <property type="entry name" value="SERINE PROTEASE"/>
    <property type="match status" value="1"/>
</dbReference>
<proteinExistence type="inferred from homology"/>
<dbReference type="EC" id="3.4.21.-" evidence="6"/>
<evidence type="ECO:0000256" key="5">
    <source>
        <dbReference type="ARBA" id="ARBA00022825"/>
    </source>
</evidence>
<dbReference type="RefSeq" id="WP_245125103.1">
    <property type="nucleotide sequence ID" value="NZ_CP095061.1"/>
</dbReference>
<dbReference type="InterPro" id="IPR008256">
    <property type="entry name" value="Peptidase_S1B"/>
</dbReference>
<dbReference type="InterPro" id="IPR000126">
    <property type="entry name" value="V8_ser_AS"/>
</dbReference>
<dbReference type="PROSITE" id="PS00672">
    <property type="entry name" value="V8_HIS"/>
    <property type="match status" value="1"/>
</dbReference>
<keyword evidence="4 6" id="KW-0378">Hydrolase</keyword>
<dbReference type="SUPFAM" id="SSF50494">
    <property type="entry name" value="Trypsin-like serine proteases"/>
    <property type="match status" value="1"/>
</dbReference>
<evidence type="ECO:0000313" key="8">
    <source>
        <dbReference type="Proteomes" id="UP000830401"/>
    </source>
</evidence>
<name>A0ABY4GBF6_9BACT</name>
<dbReference type="InterPro" id="IPR009003">
    <property type="entry name" value="Peptidase_S1_PA"/>
</dbReference>
<dbReference type="Pfam" id="PF13365">
    <property type="entry name" value="Trypsin_2"/>
    <property type="match status" value="1"/>
</dbReference>
<dbReference type="InterPro" id="IPR043504">
    <property type="entry name" value="Peptidase_S1_PA_chymotrypsin"/>
</dbReference>
<dbReference type="InterPro" id="IPR028301">
    <property type="entry name" value="V8_his_AS"/>
</dbReference>
<keyword evidence="5 6" id="KW-0720">Serine protease</keyword>
<dbReference type="InterPro" id="IPR050966">
    <property type="entry name" value="Glutamyl_endopeptidase"/>
</dbReference>
<keyword evidence="2 6" id="KW-0645">Protease</keyword>
<organism evidence="7 8">
    <name type="scientific">Hymenobacter volaticus</name>
    <dbReference type="NCBI Taxonomy" id="2932254"/>
    <lineage>
        <taxon>Bacteria</taxon>
        <taxon>Pseudomonadati</taxon>
        <taxon>Bacteroidota</taxon>
        <taxon>Cytophagia</taxon>
        <taxon>Cytophagales</taxon>
        <taxon>Hymenobacteraceae</taxon>
        <taxon>Hymenobacter</taxon>
    </lineage>
</organism>
<evidence type="ECO:0000313" key="7">
    <source>
        <dbReference type="EMBL" id="UOQ68248.1"/>
    </source>
</evidence>
<dbReference type="GO" id="GO:0008233">
    <property type="term" value="F:peptidase activity"/>
    <property type="evidence" value="ECO:0007669"/>
    <property type="project" value="UniProtKB-KW"/>
</dbReference>
<dbReference type="GO" id="GO:0006508">
    <property type="term" value="P:proteolysis"/>
    <property type="evidence" value="ECO:0007669"/>
    <property type="project" value="UniProtKB-KW"/>
</dbReference>
<evidence type="ECO:0000256" key="1">
    <source>
        <dbReference type="ARBA" id="ARBA00008764"/>
    </source>
</evidence>
<comment type="similarity">
    <text evidence="1 6">Belongs to the peptidase S1B family.</text>
</comment>
<evidence type="ECO:0000256" key="6">
    <source>
        <dbReference type="RuleBase" id="RU004296"/>
    </source>
</evidence>
<evidence type="ECO:0000256" key="4">
    <source>
        <dbReference type="ARBA" id="ARBA00022801"/>
    </source>
</evidence>
<dbReference type="PROSITE" id="PS00134">
    <property type="entry name" value="TRYPSIN_HIS"/>
    <property type="match status" value="1"/>
</dbReference>